<feature type="compositionally biased region" description="Pro residues" evidence="1">
    <location>
        <begin position="326"/>
        <end position="343"/>
    </location>
</feature>
<feature type="compositionally biased region" description="Basic and acidic residues" evidence="1">
    <location>
        <begin position="346"/>
        <end position="366"/>
    </location>
</feature>
<dbReference type="Pfam" id="PF26118">
    <property type="entry name" value="DUF8035"/>
    <property type="match status" value="1"/>
</dbReference>
<dbReference type="AlphaFoldDB" id="A0A6A6TT60"/>
<accession>A0A6A6TT60</accession>
<protein>
    <recommendedName>
        <fullName evidence="2">DUF8035 domain-containing protein</fullName>
    </recommendedName>
</protein>
<proteinExistence type="predicted"/>
<evidence type="ECO:0000259" key="2">
    <source>
        <dbReference type="Pfam" id="PF26118"/>
    </source>
</evidence>
<feature type="region of interest" description="Disordered" evidence="1">
    <location>
        <begin position="76"/>
        <end position="96"/>
    </location>
</feature>
<feature type="compositionally biased region" description="Pro residues" evidence="1">
    <location>
        <begin position="372"/>
        <end position="393"/>
    </location>
</feature>
<feature type="compositionally biased region" description="Basic and acidic residues" evidence="1">
    <location>
        <begin position="137"/>
        <end position="153"/>
    </location>
</feature>
<reference evidence="3" key="1">
    <citation type="journal article" date="2020" name="Stud. Mycol.">
        <title>101 Dothideomycetes genomes: a test case for predicting lifestyles and emergence of pathogens.</title>
        <authorList>
            <person name="Haridas S."/>
            <person name="Albert R."/>
            <person name="Binder M."/>
            <person name="Bloem J."/>
            <person name="Labutti K."/>
            <person name="Salamov A."/>
            <person name="Andreopoulos B."/>
            <person name="Baker S."/>
            <person name="Barry K."/>
            <person name="Bills G."/>
            <person name="Bluhm B."/>
            <person name="Cannon C."/>
            <person name="Castanera R."/>
            <person name="Culley D."/>
            <person name="Daum C."/>
            <person name="Ezra D."/>
            <person name="Gonzalez J."/>
            <person name="Henrissat B."/>
            <person name="Kuo A."/>
            <person name="Liang C."/>
            <person name="Lipzen A."/>
            <person name="Lutzoni F."/>
            <person name="Magnuson J."/>
            <person name="Mondo S."/>
            <person name="Nolan M."/>
            <person name="Ohm R."/>
            <person name="Pangilinan J."/>
            <person name="Park H.-J."/>
            <person name="Ramirez L."/>
            <person name="Alfaro M."/>
            <person name="Sun H."/>
            <person name="Tritt A."/>
            <person name="Yoshinaga Y."/>
            <person name="Zwiers L.-H."/>
            <person name="Turgeon B."/>
            <person name="Goodwin S."/>
            <person name="Spatafora J."/>
            <person name="Crous P."/>
            <person name="Grigoriev I."/>
        </authorList>
    </citation>
    <scope>NUCLEOTIDE SEQUENCE</scope>
    <source>
        <strain evidence="3">CBS 115976</strain>
    </source>
</reference>
<feature type="compositionally biased region" description="Basic and acidic residues" evidence="1">
    <location>
        <begin position="280"/>
        <end position="291"/>
    </location>
</feature>
<sequence length="643" mass="75738">MSGRRYPVADLYEERRSDVYRNGRGSVRDYEELDIDLRHGRQQNLDFLDEDYGRSGRTAGALVVRERPREVEEDVIRIRERSTGPPSRRARSVERDEIVVRRGERDRFRRDAEKEEIDVTIRKEERPEPAPPRRRPREVERDEIIIRHEDSRSRQPKPKPRPREVVEHEDDIIIRGRDHGERETIEVRHRETSRPPAPTPRSTRSVVDFEEDIDIRGRGFGERENIQIRHSHSRPPVRHETMPPPTRGGTYPLGRESEEIVVRRRKPRSLTPSPSPPPPPRREVHEDEVIIRRRRPRTPSPPPPPPPPVVEEDEIIIRRTKERSPSPLPPPREPTPPPAPIIRPPIHQEIHQEIITHHRHIDHGVERAWSPEPLPPPKSPSPPPPPPPPPPPAMKEEIEIDIKRRGRRGDFEEDIHVSTNENAMVRHRSLSAPRRRYDDDLEEEAEYYNRKQMERAYVGEAKNGATQDWNIVDVPPGTERIRMDGVGGSSQEVTWQRYNGVRRAKFISGDREFDSGFGMPERQRSPSPAPAPAPLPPPAASPPPTRRPTDMWTEITKDLVLKDAIDAFGYQYEETEFFFYVMEYLKYEDVLQLVELSDDIRRERRRRIREIEWERENLRRPRYNDRYYEREIIVDTRDGRRRR</sequence>
<evidence type="ECO:0000256" key="1">
    <source>
        <dbReference type="SAM" id="MobiDB-lite"/>
    </source>
</evidence>
<dbReference type="PANTHER" id="PTHR48148:SF3">
    <property type="entry name" value="KERATINOCYTE PROLINE-RICH PROTEIN"/>
    <property type="match status" value="1"/>
</dbReference>
<feature type="compositionally biased region" description="Basic and acidic residues" evidence="1">
    <location>
        <begin position="161"/>
        <end position="193"/>
    </location>
</feature>
<dbReference type="PRINTS" id="PR01217">
    <property type="entry name" value="PRICHEXTENSN"/>
</dbReference>
<feature type="compositionally biased region" description="Basic and acidic residues" evidence="1">
    <location>
        <begin position="315"/>
        <end position="324"/>
    </location>
</feature>
<feature type="compositionally biased region" description="Pro residues" evidence="1">
    <location>
        <begin position="298"/>
        <end position="309"/>
    </location>
</feature>
<dbReference type="Proteomes" id="UP000799302">
    <property type="component" value="Unassembled WGS sequence"/>
</dbReference>
<feature type="region of interest" description="Disordered" evidence="1">
    <location>
        <begin position="109"/>
        <end position="400"/>
    </location>
</feature>
<dbReference type="OrthoDB" id="5410752at2759"/>
<evidence type="ECO:0000313" key="4">
    <source>
        <dbReference type="Proteomes" id="UP000799302"/>
    </source>
</evidence>
<name>A0A6A6TT60_9PEZI</name>
<keyword evidence="4" id="KW-1185">Reference proteome</keyword>
<gene>
    <name evidence="3" type="ORF">BT63DRAFT_430447</name>
</gene>
<organism evidence="3 4">
    <name type="scientific">Microthyrium microscopicum</name>
    <dbReference type="NCBI Taxonomy" id="703497"/>
    <lineage>
        <taxon>Eukaryota</taxon>
        <taxon>Fungi</taxon>
        <taxon>Dikarya</taxon>
        <taxon>Ascomycota</taxon>
        <taxon>Pezizomycotina</taxon>
        <taxon>Dothideomycetes</taxon>
        <taxon>Dothideomycetes incertae sedis</taxon>
        <taxon>Microthyriales</taxon>
        <taxon>Microthyriaceae</taxon>
        <taxon>Microthyrium</taxon>
    </lineage>
</organism>
<dbReference type="SUPFAM" id="SSF101447">
    <property type="entry name" value="Formin homology 2 domain (FH2 domain)"/>
    <property type="match status" value="1"/>
</dbReference>
<feature type="compositionally biased region" description="Basic and acidic residues" evidence="1">
    <location>
        <begin position="109"/>
        <end position="128"/>
    </location>
</feature>
<dbReference type="EMBL" id="MU004246">
    <property type="protein sequence ID" value="KAF2663249.1"/>
    <property type="molecule type" value="Genomic_DNA"/>
</dbReference>
<evidence type="ECO:0000313" key="3">
    <source>
        <dbReference type="EMBL" id="KAF2663249.1"/>
    </source>
</evidence>
<dbReference type="InterPro" id="IPR058348">
    <property type="entry name" value="DUF8035"/>
</dbReference>
<feature type="compositionally biased region" description="Pro residues" evidence="1">
    <location>
        <begin position="527"/>
        <end position="546"/>
    </location>
</feature>
<feature type="region of interest" description="Disordered" evidence="1">
    <location>
        <begin position="512"/>
        <end position="550"/>
    </location>
</feature>
<feature type="compositionally biased region" description="Basic and acidic residues" evidence="1">
    <location>
        <begin position="214"/>
        <end position="227"/>
    </location>
</feature>
<feature type="domain" description="DUF8035" evidence="2">
    <location>
        <begin position="550"/>
        <end position="603"/>
    </location>
</feature>
<dbReference type="PANTHER" id="PTHR48148">
    <property type="entry name" value="KERATINOCYTE PROLINE-RICH PROTEIN"/>
    <property type="match status" value="1"/>
</dbReference>